<dbReference type="Pfam" id="PF01979">
    <property type="entry name" value="Amidohydro_1"/>
    <property type="match status" value="1"/>
</dbReference>
<reference evidence="3 4" key="1">
    <citation type="submission" date="2020-04" db="EMBL/GenBank/DDBJ databases">
        <title>Collinsella sp. KGMB02528 nov., an anaerobic actinobacterium isolated from human feces.</title>
        <authorList>
            <person name="Han K.-I."/>
            <person name="Eom M.K."/>
            <person name="Kim J.-S."/>
            <person name="Lee K.C."/>
            <person name="Suh M.K."/>
            <person name="Park S.-H."/>
            <person name="Lee J.H."/>
            <person name="Kang S.W."/>
            <person name="Park J.-E."/>
            <person name="Oh B.S."/>
            <person name="Yu S.Y."/>
            <person name="Choi S.-H."/>
            <person name="Lee D.H."/>
            <person name="Yoon H."/>
            <person name="Kim B.-Y."/>
            <person name="Lee J.H."/>
            <person name="Lee J.-S."/>
        </authorList>
    </citation>
    <scope>NUCLEOTIDE SEQUENCE [LARGE SCALE GENOMIC DNA]</scope>
    <source>
        <strain evidence="3 4">KGMB02528</strain>
    </source>
</reference>
<dbReference type="InterPro" id="IPR006680">
    <property type="entry name" value="Amidohydro-rel"/>
</dbReference>
<dbReference type="InterPro" id="IPR011059">
    <property type="entry name" value="Metal-dep_hydrolase_composite"/>
</dbReference>
<dbReference type="AlphaFoldDB" id="A0A7X9UAQ7"/>
<sequence>MILTARYVLPVVGRAIENGAVVVQNGRIAAVSTLDELRYWYPDDEVRDFGTAALIPGFVDAHSHLEYSTMGGIFEDVPYAPWKARIVEKSRLLTPQDWEDAALLGAVQALSAGITAIADVTQTGAPLRAIAATGQHGVIYREVTTPKKCDVKADMAAADRDIQDWRAFAADRDMLVRVGIGPGSIYAVHPEVLRAIGEYADEQTPVAVHVAGSREEADFIRYGSSPFALAADSEESHAYEGLQSDTFLPTGVSPIRYALNWGILYAPEVVAIHAICIEPGDIERLAEQNVGVVACPRSNAKLGNGVTPLLTFRDAHIPVALGTNSPAAADSTDPLEEMRFGLLLQRATSGDKGFLSAHDMLRMSTIDAARLIGMDKEIGSLEIGKRADIVAVDLSNSMQVPTNSPHAAVVHSASRNDVMMTMIDGRVVYDRAEGFSLPCEAERDDVDAILRRAEELRIRLRD</sequence>
<keyword evidence="4" id="KW-1185">Reference proteome</keyword>
<keyword evidence="1 3" id="KW-0378">Hydrolase</keyword>
<evidence type="ECO:0000259" key="2">
    <source>
        <dbReference type="Pfam" id="PF01979"/>
    </source>
</evidence>
<dbReference type="PANTHER" id="PTHR43794">
    <property type="entry name" value="AMINOHYDROLASE SSNA-RELATED"/>
    <property type="match status" value="1"/>
</dbReference>
<dbReference type="GO" id="GO:0016810">
    <property type="term" value="F:hydrolase activity, acting on carbon-nitrogen (but not peptide) bonds"/>
    <property type="evidence" value="ECO:0007669"/>
    <property type="project" value="InterPro"/>
</dbReference>
<evidence type="ECO:0000313" key="4">
    <source>
        <dbReference type="Proteomes" id="UP000546970"/>
    </source>
</evidence>
<dbReference type="InterPro" id="IPR050287">
    <property type="entry name" value="MTA/SAH_deaminase"/>
</dbReference>
<dbReference type="SUPFAM" id="SSF51556">
    <property type="entry name" value="Metallo-dependent hydrolases"/>
    <property type="match status" value="1"/>
</dbReference>
<dbReference type="Proteomes" id="UP000546970">
    <property type="component" value="Unassembled WGS sequence"/>
</dbReference>
<dbReference type="Gene3D" id="2.30.40.10">
    <property type="entry name" value="Urease, subunit C, domain 1"/>
    <property type="match status" value="1"/>
</dbReference>
<dbReference type="RefSeq" id="WP_169276695.1">
    <property type="nucleotide sequence ID" value="NZ_JABBCP010000001.1"/>
</dbReference>
<protein>
    <submittedName>
        <fullName evidence="3">Amidohydrolase family protein</fullName>
    </submittedName>
</protein>
<dbReference type="InterPro" id="IPR032466">
    <property type="entry name" value="Metal_Hydrolase"/>
</dbReference>
<proteinExistence type="predicted"/>
<evidence type="ECO:0000313" key="3">
    <source>
        <dbReference type="EMBL" id="NMF54930.1"/>
    </source>
</evidence>
<dbReference type="SUPFAM" id="SSF51338">
    <property type="entry name" value="Composite domain of metallo-dependent hydrolases"/>
    <property type="match status" value="1"/>
</dbReference>
<evidence type="ECO:0000256" key="1">
    <source>
        <dbReference type="ARBA" id="ARBA00022801"/>
    </source>
</evidence>
<dbReference type="Gene3D" id="3.20.20.140">
    <property type="entry name" value="Metal-dependent hydrolases"/>
    <property type="match status" value="1"/>
</dbReference>
<accession>A0A7X9UAQ7</accession>
<dbReference type="PANTHER" id="PTHR43794:SF11">
    <property type="entry name" value="AMIDOHYDROLASE-RELATED DOMAIN-CONTAINING PROTEIN"/>
    <property type="match status" value="1"/>
</dbReference>
<gene>
    <name evidence="3" type="ORF">HF320_01090</name>
</gene>
<organism evidence="3 4">
    <name type="scientific">Collinsella acetigenes</name>
    <dbReference type="NCBI Taxonomy" id="2713419"/>
    <lineage>
        <taxon>Bacteria</taxon>
        <taxon>Bacillati</taxon>
        <taxon>Actinomycetota</taxon>
        <taxon>Coriobacteriia</taxon>
        <taxon>Coriobacteriales</taxon>
        <taxon>Coriobacteriaceae</taxon>
        <taxon>Collinsella</taxon>
    </lineage>
</organism>
<name>A0A7X9UAQ7_9ACTN</name>
<comment type="caution">
    <text evidence="3">The sequence shown here is derived from an EMBL/GenBank/DDBJ whole genome shotgun (WGS) entry which is preliminary data.</text>
</comment>
<feature type="domain" description="Amidohydrolase-related" evidence="2">
    <location>
        <begin position="54"/>
        <end position="428"/>
    </location>
</feature>
<dbReference type="EMBL" id="JABBCP010000001">
    <property type="protein sequence ID" value="NMF54930.1"/>
    <property type="molecule type" value="Genomic_DNA"/>
</dbReference>